<name>A0A143DBH4_9PROT</name>
<evidence type="ECO:0000256" key="3">
    <source>
        <dbReference type="ARBA" id="ARBA00022552"/>
    </source>
</evidence>
<evidence type="ECO:0000256" key="1">
    <source>
        <dbReference type="ARBA" id="ARBA00022490"/>
    </source>
</evidence>
<dbReference type="InterPro" id="IPR009000">
    <property type="entry name" value="Transl_B-barrel_sf"/>
</dbReference>
<dbReference type="Gene3D" id="2.30.30.240">
    <property type="entry name" value="PRC-barrel domain"/>
    <property type="match status" value="1"/>
</dbReference>
<keyword evidence="3 5" id="KW-0698">rRNA processing</keyword>
<dbReference type="GO" id="GO:0005840">
    <property type="term" value="C:ribosome"/>
    <property type="evidence" value="ECO:0007669"/>
    <property type="project" value="InterPro"/>
</dbReference>
<dbReference type="HAMAP" id="MF_00014">
    <property type="entry name" value="Ribosome_mat_RimM"/>
    <property type="match status" value="1"/>
</dbReference>
<dbReference type="EMBL" id="CP014525">
    <property type="protein sequence ID" value="AMW34087.1"/>
    <property type="molecule type" value="Genomic_DNA"/>
</dbReference>
<dbReference type="SUPFAM" id="SSF50447">
    <property type="entry name" value="Translation proteins"/>
    <property type="match status" value="1"/>
</dbReference>
<evidence type="ECO:0000256" key="5">
    <source>
        <dbReference type="HAMAP-Rule" id="MF_00014"/>
    </source>
</evidence>
<feature type="domain" description="RimM N-terminal" evidence="7">
    <location>
        <begin position="18"/>
        <end position="97"/>
    </location>
</feature>
<evidence type="ECO:0000313" key="10">
    <source>
        <dbReference type="Proteomes" id="UP000076066"/>
    </source>
</evidence>
<dbReference type="KEGG" id="hjo:AY555_01650"/>
<evidence type="ECO:0000256" key="2">
    <source>
        <dbReference type="ARBA" id="ARBA00022517"/>
    </source>
</evidence>
<dbReference type="OrthoDB" id="9788191at2"/>
<dbReference type="PANTHER" id="PTHR33692">
    <property type="entry name" value="RIBOSOME MATURATION FACTOR RIMM"/>
    <property type="match status" value="1"/>
</dbReference>
<dbReference type="AlphaFoldDB" id="A0A143DBH4"/>
<reference evidence="9 10" key="1">
    <citation type="submission" date="2016-02" db="EMBL/GenBank/DDBJ databases">
        <title>Complete Genome of H5569, the type strain of the newly described species Haematospirillium jordaniae.</title>
        <authorList>
            <person name="Nicholson A.C."/>
            <person name="Humrighouse B.W."/>
            <person name="Loparov V."/>
            <person name="McQuiston J.R."/>
        </authorList>
    </citation>
    <scope>NUCLEOTIDE SEQUENCE [LARGE SCALE GENOMIC DNA]</scope>
    <source>
        <strain evidence="9 10">H5569</strain>
    </source>
</reference>
<dbReference type="GO" id="GO:0042274">
    <property type="term" value="P:ribosomal small subunit biogenesis"/>
    <property type="evidence" value="ECO:0007669"/>
    <property type="project" value="UniProtKB-UniRule"/>
</dbReference>
<dbReference type="PANTHER" id="PTHR33692:SF1">
    <property type="entry name" value="RIBOSOME MATURATION FACTOR RIMM"/>
    <property type="match status" value="1"/>
</dbReference>
<dbReference type="GO" id="GO:0043022">
    <property type="term" value="F:ribosome binding"/>
    <property type="evidence" value="ECO:0007669"/>
    <property type="project" value="InterPro"/>
</dbReference>
<dbReference type="STRING" id="1549855.AY555_01650"/>
<evidence type="ECO:0000313" key="9">
    <source>
        <dbReference type="EMBL" id="AMW34087.1"/>
    </source>
</evidence>
<feature type="domain" description="PRC-barrel" evidence="8">
    <location>
        <begin position="105"/>
        <end position="178"/>
    </location>
</feature>
<dbReference type="Proteomes" id="UP000076066">
    <property type="component" value="Chromosome"/>
</dbReference>
<dbReference type="RefSeq" id="WP_066132568.1">
    <property type="nucleotide sequence ID" value="NZ_CP014525.1"/>
</dbReference>
<dbReference type="InterPro" id="IPR011033">
    <property type="entry name" value="PRC_barrel-like_sf"/>
</dbReference>
<comment type="similarity">
    <text evidence="5">Belongs to the RimM family.</text>
</comment>
<dbReference type="NCBIfam" id="TIGR02273">
    <property type="entry name" value="16S_RimM"/>
    <property type="match status" value="1"/>
</dbReference>
<proteinExistence type="inferred from homology"/>
<comment type="subunit">
    <text evidence="5">Binds ribosomal protein uS19.</text>
</comment>
<sequence>MTREPVHSANDGSTQRICVGIIVGAHGVRGLVKVKSFTATPEDLGAYGPLTDLSGSRVFDLDITGRAKGSILCRIEGVNDRSAVDALKGQKLYVNRDALPCPDHEEEFYHSDLLGLPIFFPDGTKVGTVGALYDFGAGDVLEIRGDTGGAAMIPFTRETVPIVDIASGRIVVNPVPSLLEAPVGPAVDSQAPPSRGKKKPPIRDNESVIRTDEWPDEDWH</sequence>
<feature type="compositionally biased region" description="Basic and acidic residues" evidence="6">
    <location>
        <begin position="201"/>
        <end position="220"/>
    </location>
</feature>
<dbReference type="GeneID" id="53315860"/>
<keyword evidence="2 5" id="KW-0690">Ribosome biogenesis</keyword>
<evidence type="ECO:0000256" key="6">
    <source>
        <dbReference type="SAM" id="MobiDB-lite"/>
    </source>
</evidence>
<accession>A0A143DBH4</accession>
<dbReference type="InterPro" id="IPR027275">
    <property type="entry name" value="PRC-brl_dom"/>
</dbReference>
<comment type="subcellular location">
    <subcellularLocation>
        <location evidence="5">Cytoplasm</location>
    </subcellularLocation>
</comment>
<gene>
    <name evidence="5 9" type="primary">rimM</name>
    <name evidence="9" type="ORF">AY555_01650</name>
</gene>
<dbReference type="Gene3D" id="2.40.30.60">
    <property type="entry name" value="RimM"/>
    <property type="match status" value="1"/>
</dbReference>
<dbReference type="GO" id="GO:0005737">
    <property type="term" value="C:cytoplasm"/>
    <property type="evidence" value="ECO:0007669"/>
    <property type="project" value="UniProtKB-SubCell"/>
</dbReference>
<protein>
    <recommendedName>
        <fullName evidence="5">Ribosome maturation factor RimM</fullName>
    </recommendedName>
</protein>
<evidence type="ECO:0000259" key="8">
    <source>
        <dbReference type="Pfam" id="PF05239"/>
    </source>
</evidence>
<evidence type="ECO:0000259" key="7">
    <source>
        <dbReference type="Pfam" id="PF01782"/>
    </source>
</evidence>
<comment type="domain">
    <text evidence="5">The PRC barrel domain binds ribosomal protein uS19.</text>
</comment>
<dbReference type="Pfam" id="PF05239">
    <property type="entry name" value="PRC"/>
    <property type="match status" value="1"/>
</dbReference>
<feature type="region of interest" description="Disordered" evidence="6">
    <location>
        <begin position="181"/>
        <end position="220"/>
    </location>
</feature>
<keyword evidence="4 5" id="KW-0143">Chaperone</keyword>
<keyword evidence="1 5" id="KW-0963">Cytoplasm</keyword>
<keyword evidence="10" id="KW-1185">Reference proteome</keyword>
<dbReference type="Pfam" id="PF01782">
    <property type="entry name" value="RimM"/>
    <property type="match status" value="1"/>
</dbReference>
<evidence type="ECO:0000256" key="4">
    <source>
        <dbReference type="ARBA" id="ARBA00023186"/>
    </source>
</evidence>
<dbReference type="InterPro" id="IPR011961">
    <property type="entry name" value="RimM"/>
</dbReference>
<organism evidence="9 10">
    <name type="scientific">Haematospirillum jordaniae</name>
    <dbReference type="NCBI Taxonomy" id="1549855"/>
    <lineage>
        <taxon>Bacteria</taxon>
        <taxon>Pseudomonadati</taxon>
        <taxon>Pseudomonadota</taxon>
        <taxon>Alphaproteobacteria</taxon>
        <taxon>Rhodospirillales</taxon>
        <taxon>Novispirillaceae</taxon>
        <taxon>Haematospirillum</taxon>
    </lineage>
</organism>
<comment type="function">
    <text evidence="5">An accessory protein needed during the final step in the assembly of 30S ribosomal subunit, possibly for assembly of the head region. Essential for efficient processing of 16S rRNA. May be needed both before and after RbfA during the maturation of 16S rRNA. It has affinity for free ribosomal 30S subunits but not for 70S ribosomes.</text>
</comment>
<dbReference type="InterPro" id="IPR002676">
    <property type="entry name" value="RimM_N"/>
</dbReference>
<dbReference type="InterPro" id="IPR036976">
    <property type="entry name" value="RimM_N_sf"/>
</dbReference>
<dbReference type="SUPFAM" id="SSF50346">
    <property type="entry name" value="PRC-barrel domain"/>
    <property type="match status" value="1"/>
</dbReference>
<dbReference type="GO" id="GO:0006364">
    <property type="term" value="P:rRNA processing"/>
    <property type="evidence" value="ECO:0007669"/>
    <property type="project" value="UniProtKB-UniRule"/>
</dbReference>